<dbReference type="KEGG" id="nph:NP_2592A"/>
<name>A0A1U7EWD3_NATPD</name>
<evidence type="ECO:0000313" key="1">
    <source>
        <dbReference type="EMBL" id="CAI49387.1"/>
    </source>
</evidence>
<dbReference type="AlphaFoldDB" id="A0A1U7EWD3"/>
<dbReference type="RefSeq" id="WP_011323012.1">
    <property type="nucleotide sequence ID" value="NC_007426.1"/>
</dbReference>
<dbReference type="HOGENOM" id="CLU_3039158_0_0_2"/>
<sequence length="54" mass="6281">MIRAVFLGGLLLLALVGVILLYRVTLAKLETKQTLEQRKLEHEERKELFDDEDL</sequence>
<gene>
    <name evidence="1" type="ordered locus">NP_2592A</name>
</gene>
<evidence type="ECO:0000313" key="2">
    <source>
        <dbReference type="Proteomes" id="UP000002698"/>
    </source>
</evidence>
<protein>
    <submittedName>
        <fullName evidence="1">Uncharacterized protein</fullName>
    </submittedName>
</protein>
<keyword evidence="2" id="KW-1185">Reference proteome</keyword>
<accession>A0A1U7EWD3</accession>
<reference evidence="1 2" key="1">
    <citation type="journal article" date="2005" name="Genome Res.">
        <title>Living with two extremes: conclusions from the genome sequence of Natronomonas pharaonis.</title>
        <authorList>
            <person name="Falb M."/>
            <person name="Pfeiffer F."/>
            <person name="Palm P."/>
            <person name="Rodewald K."/>
            <person name="Hickmann V."/>
            <person name="Tittor J."/>
            <person name="Oesterhelt D."/>
        </authorList>
    </citation>
    <scope>NUCLEOTIDE SEQUENCE [LARGE SCALE GENOMIC DNA]</scope>
    <source>
        <strain evidence="2">ATCC 35678 / DSM 2160 / CIP 103997 / JCM 8858 / NBRC 14720 / NCIMB 2260 / Gabara</strain>
    </source>
</reference>
<dbReference type="EnsemblBacteria" id="CAI49387">
    <property type="protein sequence ID" value="CAI49387"/>
    <property type="gene ID" value="NP_2592A"/>
</dbReference>
<dbReference type="GeneID" id="43500089"/>
<organism evidence="1 2">
    <name type="scientific">Natronomonas pharaonis (strain ATCC 35678 / DSM 2160 / CIP 103997 / JCM 8858 / NBRC 14720 / NCIMB 2260 / Gabara)</name>
    <name type="common">Halobacterium pharaonis</name>
    <dbReference type="NCBI Taxonomy" id="348780"/>
    <lineage>
        <taxon>Archaea</taxon>
        <taxon>Methanobacteriati</taxon>
        <taxon>Methanobacteriota</taxon>
        <taxon>Stenosarchaea group</taxon>
        <taxon>Halobacteria</taxon>
        <taxon>Halobacteriales</taxon>
        <taxon>Natronomonadaceae</taxon>
        <taxon>Natronomonas</taxon>
    </lineage>
</organism>
<dbReference type="EMBL" id="CR936257">
    <property type="protein sequence ID" value="CAI49387.1"/>
    <property type="molecule type" value="Genomic_DNA"/>
</dbReference>
<dbReference type="STRING" id="348780.NP_2592A"/>
<dbReference type="Proteomes" id="UP000002698">
    <property type="component" value="Chromosome"/>
</dbReference>
<proteinExistence type="predicted"/>